<evidence type="ECO:0008006" key="4">
    <source>
        <dbReference type="Google" id="ProtNLM"/>
    </source>
</evidence>
<reference evidence="2 3" key="1">
    <citation type="submission" date="2020-07" db="EMBL/GenBank/DDBJ databases">
        <title>Luteimonas sp. SJ-92.</title>
        <authorList>
            <person name="Huang X.-X."/>
            <person name="Xu L."/>
            <person name="Sun J.-Q."/>
        </authorList>
    </citation>
    <scope>NUCLEOTIDE SEQUENCE [LARGE SCALE GENOMIC DNA]</scope>
    <source>
        <strain evidence="2 3">SJ-92</strain>
    </source>
</reference>
<proteinExistence type="predicted"/>
<dbReference type="AlphaFoldDB" id="A0A853JGL4"/>
<protein>
    <recommendedName>
        <fullName evidence="4">Secreted protein</fullName>
    </recommendedName>
</protein>
<dbReference type="EMBL" id="JACCKA010000094">
    <property type="protein sequence ID" value="NZA28516.1"/>
    <property type="molecule type" value="Genomic_DNA"/>
</dbReference>
<sequence length="163" mass="18150">MRAFRLLTAILLLACAAQAVAQQSIRERMTPQEFSAAGLDKLAPEELAALDAWLQRRAGDDAAAAVEQAREEGRQEVVRKHRGFFDFGTNEPIEGHLVGEFNGFAKGRRYTLDNGQVWEQTEAATLAGVRATDPKVTIRPGSLGVWWLRIDGYNTRAKVRRIE</sequence>
<accession>A0A853JGL4</accession>
<comment type="caution">
    <text evidence="2">The sequence shown here is derived from an EMBL/GenBank/DDBJ whole genome shotgun (WGS) entry which is preliminary data.</text>
</comment>
<feature type="signal peptide" evidence="1">
    <location>
        <begin position="1"/>
        <end position="21"/>
    </location>
</feature>
<evidence type="ECO:0000256" key="1">
    <source>
        <dbReference type="SAM" id="SignalP"/>
    </source>
</evidence>
<name>A0A853JGL4_9GAMM</name>
<feature type="chain" id="PRO_5032880819" description="Secreted protein" evidence="1">
    <location>
        <begin position="22"/>
        <end position="163"/>
    </location>
</feature>
<keyword evidence="1" id="KW-0732">Signal</keyword>
<gene>
    <name evidence="2" type="ORF">H0E84_19255</name>
</gene>
<dbReference type="Proteomes" id="UP000578091">
    <property type="component" value="Unassembled WGS sequence"/>
</dbReference>
<keyword evidence="3" id="KW-1185">Reference proteome</keyword>
<dbReference type="RefSeq" id="WP_180680282.1">
    <property type="nucleotide sequence ID" value="NZ_JACCKA010000094.1"/>
</dbReference>
<evidence type="ECO:0000313" key="3">
    <source>
        <dbReference type="Proteomes" id="UP000578091"/>
    </source>
</evidence>
<evidence type="ECO:0000313" key="2">
    <source>
        <dbReference type="EMBL" id="NZA28516.1"/>
    </source>
</evidence>
<organism evidence="2 3">
    <name type="scientific">Luteimonas salinisoli</name>
    <dbReference type="NCBI Taxonomy" id="2752307"/>
    <lineage>
        <taxon>Bacteria</taxon>
        <taxon>Pseudomonadati</taxon>
        <taxon>Pseudomonadota</taxon>
        <taxon>Gammaproteobacteria</taxon>
        <taxon>Lysobacterales</taxon>
        <taxon>Lysobacteraceae</taxon>
        <taxon>Luteimonas</taxon>
    </lineage>
</organism>